<name>A0AA39QXJ9_9LECA</name>
<feature type="compositionally biased region" description="Basic residues" evidence="1">
    <location>
        <begin position="449"/>
        <end position="459"/>
    </location>
</feature>
<reference evidence="2" key="1">
    <citation type="submission" date="2023-03" db="EMBL/GenBank/DDBJ databases">
        <title>Complete genome of Cladonia borealis.</title>
        <authorList>
            <person name="Park H."/>
        </authorList>
    </citation>
    <scope>NUCLEOTIDE SEQUENCE</scope>
    <source>
        <strain evidence="2">ANT050790</strain>
    </source>
</reference>
<dbReference type="AlphaFoldDB" id="A0AA39QXJ9"/>
<feature type="region of interest" description="Disordered" evidence="1">
    <location>
        <begin position="412"/>
        <end position="476"/>
    </location>
</feature>
<evidence type="ECO:0000256" key="1">
    <source>
        <dbReference type="SAM" id="MobiDB-lite"/>
    </source>
</evidence>
<gene>
    <name evidence="2" type="ORF">JMJ35_008070</name>
</gene>
<evidence type="ECO:0000313" key="3">
    <source>
        <dbReference type="Proteomes" id="UP001166286"/>
    </source>
</evidence>
<keyword evidence="3" id="KW-1185">Reference proteome</keyword>
<comment type="caution">
    <text evidence="2">The sequence shown here is derived from an EMBL/GenBank/DDBJ whole genome shotgun (WGS) entry which is preliminary data.</text>
</comment>
<feature type="region of interest" description="Disordered" evidence="1">
    <location>
        <begin position="103"/>
        <end position="124"/>
    </location>
</feature>
<sequence length="476" mass="54674">MRLVPQKSGVHRAACFALCRALLRQVQQLPLAIQHRKSLETQITTVIKRNGKLQGYRDISTALRLGYETLGLLRSETRWKDATMRILDLGAQRAAEQRSKTLAAQTLNSEEAREHTGPILSSRPRVWPYPGGRKVLDRPFKETSGHRHVPKLINANKVPILQFKKPQSPYLSRMIRDIIKTRQKRVDLQHKLKEQVQWAQGEDAWDFALRKSIGLEQDQSEEQWSYQPQLSHDQVHARHSAAANKQVKIAAKMHAIVEKEKALALEEKSERHRMKIERRLDISQFEQPHGDGPIAKNEPRLREEGIAEIEAEEIMRTTGEEPDRLHGTDKETAINEASRPEPILRRTSNQATRGGRTKQQLQMENKVVEQKSPLAREIIAKMRLKENLGRTGGQVDTISWTDEEKAEIKAARRQRKEEKAARSAVKMERMEEQGKTRQGNGKKMTSSRPNRRQRKRIPRHSVYIFQPAQKSTSSGS</sequence>
<evidence type="ECO:0000313" key="2">
    <source>
        <dbReference type="EMBL" id="KAK0509676.1"/>
    </source>
</evidence>
<proteinExistence type="predicted"/>
<protein>
    <submittedName>
        <fullName evidence="2">Uncharacterized protein</fullName>
    </submittedName>
</protein>
<dbReference type="EMBL" id="JAFEKC020000018">
    <property type="protein sequence ID" value="KAK0509676.1"/>
    <property type="molecule type" value="Genomic_DNA"/>
</dbReference>
<feature type="compositionally biased region" description="Basic and acidic residues" evidence="1">
    <location>
        <begin position="412"/>
        <end position="435"/>
    </location>
</feature>
<accession>A0AA39QXJ9</accession>
<dbReference type="Proteomes" id="UP001166286">
    <property type="component" value="Unassembled WGS sequence"/>
</dbReference>
<organism evidence="2 3">
    <name type="scientific">Cladonia borealis</name>
    <dbReference type="NCBI Taxonomy" id="184061"/>
    <lineage>
        <taxon>Eukaryota</taxon>
        <taxon>Fungi</taxon>
        <taxon>Dikarya</taxon>
        <taxon>Ascomycota</taxon>
        <taxon>Pezizomycotina</taxon>
        <taxon>Lecanoromycetes</taxon>
        <taxon>OSLEUM clade</taxon>
        <taxon>Lecanoromycetidae</taxon>
        <taxon>Lecanorales</taxon>
        <taxon>Lecanorineae</taxon>
        <taxon>Cladoniaceae</taxon>
        <taxon>Cladonia</taxon>
    </lineage>
</organism>
<feature type="compositionally biased region" description="Polar residues" evidence="1">
    <location>
        <begin position="436"/>
        <end position="447"/>
    </location>
</feature>